<evidence type="ECO:0000256" key="2">
    <source>
        <dbReference type="ARBA" id="ARBA00022598"/>
    </source>
</evidence>
<feature type="active site" description="Charge relay system" evidence="7">
    <location>
        <position position="81"/>
    </location>
</feature>
<evidence type="ECO:0000256" key="6">
    <source>
        <dbReference type="ARBA" id="ARBA00047407"/>
    </source>
</evidence>
<dbReference type="PANTHER" id="PTHR11895">
    <property type="entry name" value="TRANSAMIDASE"/>
    <property type="match status" value="1"/>
</dbReference>
<comment type="subunit">
    <text evidence="7">Heterotrimer of A, B and C subunits.</text>
</comment>
<dbReference type="SUPFAM" id="SSF75304">
    <property type="entry name" value="Amidase signature (AS) enzymes"/>
    <property type="match status" value="1"/>
</dbReference>
<keyword evidence="10" id="KW-1185">Reference proteome</keyword>
<feature type="domain" description="Amidase" evidence="8">
    <location>
        <begin position="67"/>
        <end position="464"/>
    </location>
</feature>
<evidence type="ECO:0000256" key="7">
    <source>
        <dbReference type="HAMAP-Rule" id="MF_00120"/>
    </source>
</evidence>
<dbReference type="HOGENOM" id="CLU_009600_0_3_0"/>
<dbReference type="InterPro" id="IPR000120">
    <property type="entry name" value="Amidase"/>
</dbReference>
<keyword evidence="3 7" id="KW-0547">Nucleotide-binding</keyword>
<dbReference type="GO" id="GO:0030956">
    <property type="term" value="C:glutamyl-tRNA(Gln) amidotransferase complex"/>
    <property type="evidence" value="ECO:0007669"/>
    <property type="project" value="InterPro"/>
</dbReference>
<dbReference type="GO" id="GO:0005524">
    <property type="term" value="F:ATP binding"/>
    <property type="evidence" value="ECO:0007669"/>
    <property type="project" value="UniProtKB-KW"/>
</dbReference>
<evidence type="ECO:0000256" key="1">
    <source>
        <dbReference type="ARBA" id="ARBA00008069"/>
    </source>
</evidence>
<dbReference type="STRING" id="309803.CTN_1300"/>
<proteinExistence type="inferred from homology"/>
<feature type="active site" description="Charge relay system" evidence="7">
    <location>
        <position position="156"/>
    </location>
</feature>
<dbReference type="Proteomes" id="UP000000445">
    <property type="component" value="Chromosome"/>
</dbReference>
<evidence type="ECO:0000313" key="10">
    <source>
        <dbReference type="Proteomes" id="UP000000445"/>
    </source>
</evidence>
<dbReference type="InterPro" id="IPR004412">
    <property type="entry name" value="GatA"/>
</dbReference>
<evidence type="ECO:0000259" key="8">
    <source>
        <dbReference type="Pfam" id="PF01425"/>
    </source>
</evidence>
<dbReference type="GO" id="GO:0050567">
    <property type="term" value="F:glutaminyl-tRNA synthase (glutamine-hydrolyzing) activity"/>
    <property type="evidence" value="ECO:0007669"/>
    <property type="project" value="UniProtKB-UniRule"/>
</dbReference>
<evidence type="ECO:0000256" key="4">
    <source>
        <dbReference type="ARBA" id="ARBA00022840"/>
    </source>
</evidence>
<dbReference type="InterPro" id="IPR020556">
    <property type="entry name" value="Amidase_CS"/>
</dbReference>
<dbReference type="PANTHER" id="PTHR11895:SF151">
    <property type="entry name" value="GLUTAMYL-TRNA(GLN) AMIDOTRANSFERASE SUBUNIT A"/>
    <property type="match status" value="1"/>
</dbReference>
<protein>
    <recommendedName>
        <fullName evidence="7">Glutamyl-tRNA(Gln) amidotransferase subunit A</fullName>
        <shortName evidence="7">Glu-ADT subunit A</shortName>
        <ecNumber evidence="7">6.3.5.7</ecNumber>
    </recommendedName>
</protein>
<evidence type="ECO:0000313" key="9">
    <source>
        <dbReference type="EMBL" id="ACM23476.1"/>
    </source>
</evidence>
<keyword evidence="4 7" id="KW-0067">ATP-binding</keyword>
<comment type="catalytic activity">
    <reaction evidence="6 7">
        <text>L-glutamyl-tRNA(Gln) + L-glutamine + ATP + H2O = L-glutaminyl-tRNA(Gln) + L-glutamate + ADP + phosphate + H(+)</text>
        <dbReference type="Rhea" id="RHEA:17521"/>
        <dbReference type="Rhea" id="RHEA-COMP:9681"/>
        <dbReference type="Rhea" id="RHEA-COMP:9684"/>
        <dbReference type="ChEBI" id="CHEBI:15377"/>
        <dbReference type="ChEBI" id="CHEBI:15378"/>
        <dbReference type="ChEBI" id="CHEBI:29985"/>
        <dbReference type="ChEBI" id="CHEBI:30616"/>
        <dbReference type="ChEBI" id="CHEBI:43474"/>
        <dbReference type="ChEBI" id="CHEBI:58359"/>
        <dbReference type="ChEBI" id="CHEBI:78520"/>
        <dbReference type="ChEBI" id="CHEBI:78521"/>
        <dbReference type="ChEBI" id="CHEBI:456216"/>
        <dbReference type="EC" id="6.3.5.7"/>
    </reaction>
</comment>
<dbReference type="InterPro" id="IPR036928">
    <property type="entry name" value="AS_sf"/>
</dbReference>
<feature type="active site" description="Acyl-ester intermediate" evidence="7">
    <location>
        <position position="180"/>
    </location>
</feature>
<dbReference type="EC" id="6.3.5.7" evidence="7"/>
<accession>B9K943</accession>
<reference evidence="9 10" key="1">
    <citation type="journal article" date="2009" name="Biosci. Biotechnol. Biochem.">
        <title>WeGAS: a web-based microbial genome annotation system.</title>
        <authorList>
            <person name="Lee D."/>
            <person name="Seo H."/>
            <person name="Park C."/>
            <person name="Park K."/>
        </authorList>
    </citation>
    <scope>NUCLEOTIDE SEQUENCE [LARGE SCALE GENOMIC DNA]</scope>
    <source>
        <strain evidence="10">ATCC 49049 / DSM 4359 / NBRC 107923 / NS-E</strain>
    </source>
</reference>
<dbReference type="HAMAP" id="MF_00120">
    <property type="entry name" value="GatA"/>
    <property type="match status" value="1"/>
</dbReference>
<dbReference type="AlphaFoldDB" id="B9K943"/>
<evidence type="ECO:0000256" key="3">
    <source>
        <dbReference type="ARBA" id="ARBA00022741"/>
    </source>
</evidence>
<dbReference type="EMBL" id="CP000916">
    <property type="protein sequence ID" value="ACM23476.1"/>
    <property type="molecule type" value="Genomic_DNA"/>
</dbReference>
<keyword evidence="5 7" id="KW-0648">Protein biosynthesis</keyword>
<dbReference type="eggNOG" id="COG0154">
    <property type="taxonomic scope" value="Bacteria"/>
</dbReference>
<sequence length="490" mass="54276">MLQIITYFCYNPREEVIDLDFRKLTIEECLKLSEEEREKLPQLSLETIKRLDPHVKAFISVRENVSVEKKGKFWGIPVAIKDNILTLGMRTTCASRILENYESVFDATVVKKMKEAGFVVVGKANLDEFAMGSSTERSAFFPTRNPWDLERVPGGSSGGSAAAVASGMVVAALGSDTGGSVRQPASLCGVVGYKPTYGLVSRYGLVAFASSLDQIGPITKTVKDAAILMEIISGKDENDATTMDRKVDFLSEIENGVAGMRFAVPQEIYEHKIEDGVAERFEESLKLLEKLGAKVEKVSIPHMKYSVAVYYVIAPAEASSNLARFDGVKYGLRVKEKGLREMYMKTRNVGFGEEVRRRIMIGTFTLSAAYYEAYFNKAMKVRRKISDELNEVLSQYDAILTPTSPVTAFKIGEIKDPLTYYLMDIFTIPANLAGLPAISVPFGFSNNLPVGVQVIGRRFADGKVFRIARAIEKNSPYNENGMFPLPEVKA</sequence>
<organism evidence="9 10">
    <name type="scientific">Thermotoga neapolitana (strain ATCC 49049 / DSM 4359 / NBRC 107923 / NS-E)</name>
    <dbReference type="NCBI Taxonomy" id="309803"/>
    <lineage>
        <taxon>Bacteria</taxon>
        <taxon>Thermotogati</taxon>
        <taxon>Thermotogota</taxon>
        <taxon>Thermotogae</taxon>
        <taxon>Thermotogales</taxon>
        <taxon>Thermotogaceae</taxon>
        <taxon>Thermotoga</taxon>
    </lineage>
</organism>
<evidence type="ECO:0000256" key="5">
    <source>
        <dbReference type="ARBA" id="ARBA00022917"/>
    </source>
</evidence>
<gene>
    <name evidence="7" type="primary">gatA</name>
    <name evidence="9" type="ordered locus">CTN_1300</name>
</gene>
<dbReference type="Gene3D" id="3.90.1300.10">
    <property type="entry name" value="Amidase signature (AS) domain"/>
    <property type="match status" value="1"/>
</dbReference>
<comment type="function">
    <text evidence="7">Allows the formation of correctly charged Gln-tRNA(Gln) through the transamidation of misacylated Glu-tRNA(Gln) in organisms which lack glutaminyl-tRNA synthetase. The reaction takes place in the presence of glutamine and ATP through an activated gamma-phospho-Glu-tRNA(Gln).</text>
</comment>
<dbReference type="GO" id="GO:0006412">
    <property type="term" value="P:translation"/>
    <property type="evidence" value="ECO:0007669"/>
    <property type="project" value="UniProtKB-UniRule"/>
</dbReference>
<keyword evidence="2 7" id="KW-0436">Ligase</keyword>
<name>B9K943_THENN</name>
<dbReference type="NCBIfam" id="TIGR00132">
    <property type="entry name" value="gatA"/>
    <property type="match status" value="1"/>
</dbReference>
<dbReference type="Pfam" id="PF01425">
    <property type="entry name" value="Amidase"/>
    <property type="match status" value="1"/>
</dbReference>
<dbReference type="PROSITE" id="PS00571">
    <property type="entry name" value="AMIDASES"/>
    <property type="match status" value="1"/>
</dbReference>
<comment type="similarity">
    <text evidence="1 7">Belongs to the amidase family. GatA subfamily.</text>
</comment>
<dbReference type="KEGG" id="tna:CTN_1300"/>
<dbReference type="InterPro" id="IPR023631">
    <property type="entry name" value="Amidase_dom"/>
</dbReference>
<dbReference type="GO" id="GO:0016740">
    <property type="term" value="F:transferase activity"/>
    <property type="evidence" value="ECO:0007669"/>
    <property type="project" value="UniProtKB-KW"/>
</dbReference>